<feature type="domain" description="Transcription regulator PadR N-terminal" evidence="1">
    <location>
        <begin position="27"/>
        <end position="90"/>
    </location>
</feature>
<evidence type="ECO:0000313" key="2">
    <source>
        <dbReference type="EMBL" id="RAZ81229.1"/>
    </source>
</evidence>
<protein>
    <submittedName>
        <fullName evidence="2">PadR family transcriptional regulator</fullName>
    </submittedName>
</protein>
<gene>
    <name evidence="2" type="ORF">DP120_02785</name>
</gene>
<dbReference type="Gene3D" id="1.10.10.10">
    <property type="entry name" value="Winged helix-like DNA-binding domain superfamily/Winged helix DNA-binding domain"/>
    <property type="match status" value="1"/>
</dbReference>
<dbReference type="InterPro" id="IPR005149">
    <property type="entry name" value="Tscrpt_reg_PadR_N"/>
</dbReference>
<comment type="caution">
    <text evidence="2">The sequence shown here is derived from an EMBL/GenBank/DDBJ whole genome shotgun (WGS) entry which is preliminary data.</text>
</comment>
<dbReference type="Pfam" id="PF03551">
    <property type="entry name" value="PadR"/>
    <property type="match status" value="1"/>
</dbReference>
<dbReference type="InterPro" id="IPR052509">
    <property type="entry name" value="Metal_resp_DNA-bind_regulator"/>
</dbReference>
<dbReference type="SUPFAM" id="SSF46785">
    <property type="entry name" value="Winged helix' DNA-binding domain"/>
    <property type="match status" value="1"/>
</dbReference>
<organism evidence="2 3">
    <name type="scientific">Planococcus halotolerans</name>
    <dbReference type="NCBI Taxonomy" id="2233542"/>
    <lineage>
        <taxon>Bacteria</taxon>
        <taxon>Bacillati</taxon>
        <taxon>Bacillota</taxon>
        <taxon>Bacilli</taxon>
        <taxon>Bacillales</taxon>
        <taxon>Caryophanaceae</taxon>
        <taxon>Planococcus</taxon>
    </lineage>
</organism>
<evidence type="ECO:0000259" key="1">
    <source>
        <dbReference type="Pfam" id="PF03551"/>
    </source>
</evidence>
<dbReference type="InterPro" id="IPR036388">
    <property type="entry name" value="WH-like_DNA-bd_sf"/>
</dbReference>
<sequence>MSVEIQKMLKKYVPMTETAFYILLSLTEPRHGYGIVKHVEEITTGRLVLGSGTVYGTLTKMQKDGVITVFADEQRKTVYEITDAGKELMKAEITRVKEVHRNAIAYEGGFE</sequence>
<dbReference type="PANTHER" id="PTHR33169:SF13">
    <property type="entry name" value="PADR-FAMILY TRANSCRIPTIONAL REGULATOR"/>
    <property type="match status" value="1"/>
</dbReference>
<evidence type="ECO:0000313" key="3">
    <source>
        <dbReference type="Proteomes" id="UP000251002"/>
    </source>
</evidence>
<dbReference type="InterPro" id="IPR036390">
    <property type="entry name" value="WH_DNA-bd_sf"/>
</dbReference>
<dbReference type="AlphaFoldDB" id="A0A365L763"/>
<dbReference type="Proteomes" id="UP000251002">
    <property type="component" value="Unassembled WGS sequence"/>
</dbReference>
<name>A0A365L763_9BACL</name>
<dbReference type="PANTHER" id="PTHR33169">
    <property type="entry name" value="PADR-FAMILY TRANSCRIPTIONAL REGULATOR"/>
    <property type="match status" value="1"/>
</dbReference>
<accession>A0A365L763</accession>
<keyword evidence="3" id="KW-1185">Reference proteome</keyword>
<dbReference type="EMBL" id="QLZR01000001">
    <property type="protein sequence ID" value="RAZ81229.1"/>
    <property type="molecule type" value="Genomic_DNA"/>
</dbReference>
<proteinExistence type="predicted"/>
<reference evidence="2 3" key="1">
    <citation type="submission" date="2018-06" db="EMBL/GenBank/DDBJ databases">
        <title>The draft genome sequences of strains SCU63 and S1.</title>
        <authorList>
            <person name="Gan L."/>
        </authorList>
    </citation>
    <scope>NUCLEOTIDE SEQUENCE [LARGE SCALE GENOMIC DNA]</scope>
    <source>
        <strain evidence="2 3">SCU63</strain>
    </source>
</reference>